<dbReference type="OrthoDB" id="8170117at2759"/>
<evidence type="ECO:0000313" key="2">
    <source>
        <dbReference type="EMBL" id="KNE62578.1"/>
    </source>
</evidence>
<protein>
    <recommendedName>
        <fullName evidence="4">Mob1/phocein family protein</fullName>
    </recommendedName>
</protein>
<dbReference type="Proteomes" id="UP000054350">
    <property type="component" value="Unassembled WGS sequence"/>
</dbReference>
<reference evidence="3" key="2">
    <citation type="submission" date="2009-11" db="EMBL/GenBank/DDBJ databases">
        <title>The Genome Sequence of Allomyces macrogynus strain ATCC 38327.</title>
        <authorList>
            <consortium name="The Broad Institute Genome Sequencing Platform"/>
            <person name="Russ C."/>
            <person name="Cuomo C."/>
            <person name="Shea T."/>
            <person name="Young S.K."/>
            <person name="Zeng Q."/>
            <person name="Koehrsen M."/>
            <person name="Haas B."/>
            <person name="Borodovsky M."/>
            <person name="Guigo R."/>
            <person name="Alvarado L."/>
            <person name="Berlin A."/>
            <person name="Borenstein D."/>
            <person name="Chen Z."/>
            <person name="Engels R."/>
            <person name="Freedman E."/>
            <person name="Gellesch M."/>
            <person name="Goldberg J."/>
            <person name="Griggs A."/>
            <person name="Gujja S."/>
            <person name="Heiman D."/>
            <person name="Hepburn T."/>
            <person name="Howarth C."/>
            <person name="Jen D."/>
            <person name="Larson L."/>
            <person name="Lewis B."/>
            <person name="Mehta T."/>
            <person name="Park D."/>
            <person name="Pearson M."/>
            <person name="Roberts A."/>
            <person name="Saif S."/>
            <person name="Shenoy N."/>
            <person name="Sisk P."/>
            <person name="Stolte C."/>
            <person name="Sykes S."/>
            <person name="Walk T."/>
            <person name="White J."/>
            <person name="Yandava C."/>
            <person name="Burger G."/>
            <person name="Gray M.W."/>
            <person name="Holland P.W.H."/>
            <person name="King N."/>
            <person name="Lang F.B.F."/>
            <person name="Roger A.J."/>
            <person name="Ruiz-Trillo I."/>
            <person name="Lander E."/>
            <person name="Nusbaum C."/>
        </authorList>
    </citation>
    <scope>NUCLEOTIDE SEQUENCE [LARGE SCALE GENOMIC DNA]</scope>
    <source>
        <strain evidence="3">ATCC 38327</strain>
    </source>
</reference>
<dbReference type="STRING" id="578462.A0A0L0SJ98"/>
<dbReference type="FunFam" id="1.20.140.30:FF:000001">
    <property type="entry name" value="MOB kinase activator 1A"/>
    <property type="match status" value="1"/>
</dbReference>
<evidence type="ECO:0008006" key="4">
    <source>
        <dbReference type="Google" id="ProtNLM"/>
    </source>
</evidence>
<accession>A0A0L0SJ98</accession>
<keyword evidence="3" id="KW-1185">Reference proteome</keyword>
<reference evidence="2 3" key="1">
    <citation type="submission" date="2009-11" db="EMBL/GenBank/DDBJ databases">
        <title>Annotation of Allomyces macrogynus ATCC 38327.</title>
        <authorList>
            <consortium name="The Broad Institute Genome Sequencing Platform"/>
            <person name="Russ C."/>
            <person name="Cuomo C."/>
            <person name="Burger G."/>
            <person name="Gray M.W."/>
            <person name="Holland P.W.H."/>
            <person name="King N."/>
            <person name="Lang F.B.F."/>
            <person name="Roger A.J."/>
            <person name="Ruiz-Trillo I."/>
            <person name="Young S.K."/>
            <person name="Zeng Q."/>
            <person name="Gargeya S."/>
            <person name="Fitzgerald M."/>
            <person name="Haas B."/>
            <person name="Abouelleil A."/>
            <person name="Alvarado L."/>
            <person name="Arachchi H.M."/>
            <person name="Berlin A."/>
            <person name="Chapman S.B."/>
            <person name="Gearin G."/>
            <person name="Goldberg J."/>
            <person name="Griggs A."/>
            <person name="Gujja S."/>
            <person name="Hansen M."/>
            <person name="Heiman D."/>
            <person name="Howarth C."/>
            <person name="Larimer J."/>
            <person name="Lui A."/>
            <person name="MacDonald P.J.P."/>
            <person name="McCowen C."/>
            <person name="Montmayeur A."/>
            <person name="Murphy C."/>
            <person name="Neiman D."/>
            <person name="Pearson M."/>
            <person name="Priest M."/>
            <person name="Roberts A."/>
            <person name="Saif S."/>
            <person name="Shea T."/>
            <person name="Sisk P."/>
            <person name="Stolte C."/>
            <person name="Sykes S."/>
            <person name="Wortman J."/>
            <person name="Nusbaum C."/>
            <person name="Birren B."/>
        </authorList>
    </citation>
    <scope>NUCLEOTIDE SEQUENCE [LARGE SCALE GENOMIC DNA]</scope>
    <source>
        <strain evidence="2 3">ATCC 38327</strain>
    </source>
</reference>
<dbReference type="InterPro" id="IPR005301">
    <property type="entry name" value="MOB_kinase_act_fam"/>
</dbReference>
<dbReference type="eggNOG" id="KOG0440">
    <property type="taxonomic scope" value="Eukaryota"/>
</dbReference>
<dbReference type="Gene3D" id="1.20.140.30">
    <property type="entry name" value="MOB kinase activator"/>
    <property type="match status" value="1"/>
</dbReference>
<dbReference type="Pfam" id="PF03637">
    <property type="entry name" value="Mob1_phocein"/>
    <property type="match status" value="1"/>
</dbReference>
<organism evidence="2 3">
    <name type="scientific">Allomyces macrogynus (strain ATCC 38327)</name>
    <name type="common">Allomyces javanicus var. macrogynus</name>
    <dbReference type="NCBI Taxonomy" id="578462"/>
    <lineage>
        <taxon>Eukaryota</taxon>
        <taxon>Fungi</taxon>
        <taxon>Fungi incertae sedis</taxon>
        <taxon>Blastocladiomycota</taxon>
        <taxon>Blastocladiomycetes</taxon>
        <taxon>Blastocladiales</taxon>
        <taxon>Blastocladiaceae</taxon>
        <taxon>Allomyces</taxon>
    </lineage>
</organism>
<feature type="binding site" evidence="1">
    <location>
        <position position="160"/>
    </location>
    <ligand>
        <name>Zn(2+)</name>
        <dbReference type="ChEBI" id="CHEBI:29105"/>
    </ligand>
</feature>
<proteinExistence type="predicted"/>
<dbReference type="InterPro" id="IPR036703">
    <property type="entry name" value="MOB_kinase_act_sf"/>
</dbReference>
<keyword evidence="1" id="KW-0862">Zinc</keyword>
<sequence length="213" mass="24511">MNFLGLNKNKTFKQKKNIPEGTKQHQLKQYADATLGSGNLRLAVVLPDGEDENEWLAVNAVDFFNQVNMLYGTITENCTPQTCPVMTAGPKYEYHWCDGVQFKKPVKVSAPEYVDYLMTHVQAQFDDESIFPSKMGAPFPKNFKSIVATIFKRLFRVYAHMYHSHFPMITALGEEAHLNTSFKHFIYFCQEFNLVDKKELEPLRDLIATLTEK</sequence>
<evidence type="ECO:0000256" key="1">
    <source>
        <dbReference type="PIRSR" id="PIRSR605301-1"/>
    </source>
</evidence>
<keyword evidence="1" id="KW-0479">Metal-binding</keyword>
<dbReference type="OMA" id="HKHAKAT"/>
<evidence type="ECO:0000313" key="3">
    <source>
        <dbReference type="Proteomes" id="UP000054350"/>
    </source>
</evidence>
<dbReference type="PANTHER" id="PTHR22599">
    <property type="entry name" value="MPS ONE BINDER KINASE ACTIVATOR-LIKE MOB"/>
    <property type="match status" value="1"/>
</dbReference>
<feature type="binding site" evidence="1">
    <location>
        <position position="165"/>
    </location>
    <ligand>
        <name>Zn(2+)</name>
        <dbReference type="ChEBI" id="CHEBI:29105"/>
    </ligand>
</feature>
<name>A0A0L0SJ98_ALLM3</name>
<dbReference type="VEuPathDB" id="FungiDB:AMAG_07782"/>
<dbReference type="AlphaFoldDB" id="A0A0L0SJ98"/>
<dbReference type="EMBL" id="GG745340">
    <property type="protein sequence ID" value="KNE62578.1"/>
    <property type="molecule type" value="Genomic_DNA"/>
</dbReference>
<feature type="binding site" evidence="1">
    <location>
        <position position="83"/>
    </location>
    <ligand>
        <name>Zn(2+)</name>
        <dbReference type="ChEBI" id="CHEBI:29105"/>
    </ligand>
</feature>
<dbReference type="SMART" id="SM01388">
    <property type="entry name" value="Mob1_phocein"/>
    <property type="match status" value="1"/>
</dbReference>
<feature type="binding site" evidence="1">
    <location>
        <position position="78"/>
    </location>
    <ligand>
        <name>Zn(2+)</name>
        <dbReference type="ChEBI" id="CHEBI:29105"/>
    </ligand>
</feature>
<gene>
    <name evidence="2" type="ORF">AMAG_07782</name>
</gene>
<dbReference type="SUPFAM" id="SSF101152">
    <property type="entry name" value="Mob1/phocein"/>
    <property type="match status" value="1"/>
</dbReference>